<dbReference type="GO" id="GO:0005829">
    <property type="term" value="C:cytosol"/>
    <property type="evidence" value="ECO:0007669"/>
    <property type="project" value="TreeGrafter"/>
</dbReference>
<keyword evidence="2" id="KW-0808">Transferase</keyword>
<evidence type="ECO:0000313" key="5">
    <source>
        <dbReference type="Proteomes" id="UP000264589"/>
    </source>
</evidence>
<dbReference type="InParanoid" id="A0A371RF43"/>
<evidence type="ECO:0000313" key="4">
    <source>
        <dbReference type="EMBL" id="RFB04078.1"/>
    </source>
</evidence>
<protein>
    <recommendedName>
        <fullName evidence="3">4'-phosphopantetheinyl transferase domain-containing protein</fullName>
    </recommendedName>
</protein>
<evidence type="ECO:0000256" key="1">
    <source>
        <dbReference type="ARBA" id="ARBA00010990"/>
    </source>
</evidence>
<dbReference type="Pfam" id="PF01648">
    <property type="entry name" value="ACPS"/>
    <property type="match status" value="1"/>
</dbReference>
<organism evidence="4 5">
    <name type="scientific">Parvularcula marina</name>
    <dbReference type="NCBI Taxonomy" id="2292771"/>
    <lineage>
        <taxon>Bacteria</taxon>
        <taxon>Pseudomonadati</taxon>
        <taxon>Pseudomonadota</taxon>
        <taxon>Alphaproteobacteria</taxon>
        <taxon>Parvularculales</taxon>
        <taxon>Parvularculaceae</taxon>
        <taxon>Parvularcula</taxon>
    </lineage>
</organism>
<dbReference type="Proteomes" id="UP000264589">
    <property type="component" value="Unassembled WGS sequence"/>
</dbReference>
<dbReference type="Gene3D" id="3.90.470.20">
    <property type="entry name" value="4'-phosphopantetheinyl transferase domain"/>
    <property type="match status" value="2"/>
</dbReference>
<dbReference type="PANTHER" id="PTHR12215:SF10">
    <property type="entry name" value="L-AMINOADIPATE-SEMIALDEHYDE DEHYDROGENASE-PHOSPHOPANTETHEINYL TRANSFERASE"/>
    <property type="match status" value="1"/>
</dbReference>
<dbReference type="AlphaFoldDB" id="A0A371RF43"/>
<feature type="domain" description="4'-phosphopantetheinyl transferase" evidence="3">
    <location>
        <begin position="105"/>
        <end position="203"/>
    </location>
</feature>
<dbReference type="InterPro" id="IPR008278">
    <property type="entry name" value="4-PPantetheinyl_Trfase_dom"/>
</dbReference>
<comment type="similarity">
    <text evidence="1">Belongs to the P-Pant transferase superfamily. Gsp/Sfp/HetI/AcpT family.</text>
</comment>
<accession>A0A371RF43</accession>
<reference evidence="4 5" key="1">
    <citation type="submission" date="2018-08" db="EMBL/GenBank/DDBJ databases">
        <title>Parvularcula sp. SM1705, isolated from surface water of the South Sea China.</title>
        <authorList>
            <person name="Sun L."/>
        </authorList>
    </citation>
    <scope>NUCLEOTIDE SEQUENCE [LARGE SCALE GENOMIC DNA]</scope>
    <source>
        <strain evidence="4 5">SM1705</strain>
    </source>
</reference>
<dbReference type="SUPFAM" id="SSF56214">
    <property type="entry name" value="4'-phosphopantetheinyl transferase"/>
    <property type="match status" value="2"/>
</dbReference>
<evidence type="ECO:0000259" key="3">
    <source>
        <dbReference type="Pfam" id="PF01648"/>
    </source>
</evidence>
<name>A0A371RF43_9PROT</name>
<dbReference type="InterPro" id="IPR050559">
    <property type="entry name" value="P-Pant_transferase_sf"/>
</dbReference>
<dbReference type="EMBL" id="QUQO01000001">
    <property type="protein sequence ID" value="RFB04078.1"/>
    <property type="molecule type" value="Genomic_DNA"/>
</dbReference>
<comment type="caution">
    <text evidence="4">The sequence shown here is derived from an EMBL/GenBank/DDBJ whole genome shotgun (WGS) entry which is preliminary data.</text>
</comment>
<gene>
    <name evidence="4" type="ORF">DX908_01535</name>
</gene>
<evidence type="ECO:0000256" key="2">
    <source>
        <dbReference type="ARBA" id="ARBA00022679"/>
    </source>
</evidence>
<dbReference type="GO" id="GO:0008897">
    <property type="term" value="F:holo-[acyl-carrier-protein] synthase activity"/>
    <property type="evidence" value="ECO:0007669"/>
    <property type="project" value="InterPro"/>
</dbReference>
<proteinExistence type="inferred from homology"/>
<dbReference type="GO" id="GO:0019878">
    <property type="term" value="P:lysine biosynthetic process via aminoadipic acid"/>
    <property type="evidence" value="ECO:0007669"/>
    <property type="project" value="TreeGrafter"/>
</dbReference>
<dbReference type="GO" id="GO:0000287">
    <property type="term" value="F:magnesium ion binding"/>
    <property type="evidence" value="ECO:0007669"/>
    <property type="project" value="InterPro"/>
</dbReference>
<keyword evidence="5" id="KW-1185">Reference proteome</keyword>
<dbReference type="InterPro" id="IPR037143">
    <property type="entry name" value="4-PPantetheinyl_Trfase_dom_sf"/>
</dbReference>
<sequence length="225" mass="25038">MQIFLFDLDAPPQGLDFGSLSTTYERDRAASYMREEDCTRFIHGRLWMRFFLGQALDRPASSLRFEEKEGQAPILTDGGNAVPLSWSLSRSEGAGAMALAPDGRLGIDIEMARAVPEADAISKDHFSKSEQEYLSGFSGEEKEKAFLRLWTAKEAFSKALGKGLAADWPGFSLDLSQTPPKHVSAGPETDPRQWHFEAFRGDYGEYGCVAHDRPINSLKLQDLRS</sequence>
<dbReference type="PANTHER" id="PTHR12215">
    <property type="entry name" value="PHOSPHOPANTETHEINE TRANSFERASE"/>
    <property type="match status" value="1"/>
</dbReference>